<sequence>MTSNWVIAMTSIEDYIKFMLSKPNSKITSENGDCTSIEIKHFGSRHLPDDYHVGTNRYNVFADGRVMVEHRDEVEGTDFRQCRNYLLTNVTIEDSKVHVHQLGWK</sequence>
<gene>
    <name evidence="1" type="ORF">DAA48_21610</name>
</gene>
<proteinExistence type="predicted"/>
<organism evidence="1 2">
    <name type="scientific">Aeromonas veronii</name>
    <dbReference type="NCBI Taxonomy" id="654"/>
    <lineage>
        <taxon>Bacteria</taxon>
        <taxon>Pseudomonadati</taxon>
        <taxon>Pseudomonadota</taxon>
        <taxon>Gammaproteobacteria</taxon>
        <taxon>Aeromonadales</taxon>
        <taxon>Aeromonadaceae</taxon>
        <taxon>Aeromonas</taxon>
    </lineage>
</organism>
<dbReference type="EMBL" id="PZKL01000045">
    <property type="protein sequence ID" value="PTH79037.1"/>
    <property type="molecule type" value="Genomic_DNA"/>
</dbReference>
<evidence type="ECO:0000313" key="2">
    <source>
        <dbReference type="Proteomes" id="UP000241986"/>
    </source>
</evidence>
<protein>
    <submittedName>
        <fullName evidence="1">Uncharacterized protein</fullName>
    </submittedName>
</protein>
<reference evidence="1 2" key="1">
    <citation type="submission" date="2018-03" db="EMBL/GenBank/DDBJ databases">
        <title>Aeromonas veronii whole genome sequencing and analysis.</title>
        <authorList>
            <person name="Xie H."/>
            <person name="Liu T."/>
            <person name="Wang K."/>
        </authorList>
    </citation>
    <scope>NUCLEOTIDE SEQUENCE [LARGE SCALE GENOMIC DNA]</scope>
    <source>
        <strain evidence="1 2">XH.VA.1</strain>
    </source>
</reference>
<accession>A0A2T4MWS3</accession>
<name>A0A2T4MWS3_AERVE</name>
<dbReference type="Proteomes" id="UP000241986">
    <property type="component" value="Unassembled WGS sequence"/>
</dbReference>
<comment type="caution">
    <text evidence="1">The sequence shown here is derived from an EMBL/GenBank/DDBJ whole genome shotgun (WGS) entry which is preliminary data.</text>
</comment>
<dbReference type="AlphaFoldDB" id="A0A2T4MWS3"/>
<evidence type="ECO:0000313" key="1">
    <source>
        <dbReference type="EMBL" id="PTH79037.1"/>
    </source>
</evidence>